<dbReference type="InterPro" id="IPR051200">
    <property type="entry name" value="Host-pathogen_enzymatic-act"/>
</dbReference>
<evidence type="ECO:0000313" key="1">
    <source>
        <dbReference type="EMBL" id="NBI30222.1"/>
    </source>
</evidence>
<dbReference type="PANTHER" id="PTHR47197">
    <property type="entry name" value="PROTEIN NIRF"/>
    <property type="match status" value="1"/>
</dbReference>
<dbReference type="Proteomes" id="UP000448943">
    <property type="component" value="Unassembled WGS sequence"/>
</dbReference>
<evidence type="ECO:0008006" key="3">
    <source>
        <dbReference type="Google" id="ProtNLM"/>
    </source>
</evidence>
<dbReference type="InterPro" id="IPR011045">
    <property type="entry name" value="N2O_reductase_N"/>
</dbReference>
<dbReference type="Gene3D" id="2.130.10.10">
    <property type="entry name" value="YVTN repeat-like/Quinoprotein amine dehydrogenase"/>
    <property type="match status" value="2"/>
</dbReference>
<organism evidence="1 2">
    <name type="scientific">Chengkuizengella marina</name>
    <dbReference type="NCBI Taxonomy" id="2507566"/>
    <lineage>
        <taxon>Bacteria</taxon>
        <taxon>Bacillati</taxon>
        <taxon>Bacillota</taxon>
        <taxon>Bacilli</taxon>
        <taxon>Bacillales</taxon>
        <taxon>Paenibacillaceae</taxon>
        <taxon>Chengkuizengella</taxon>
    </lineage>
</organism>
<reference evidence="1 2" key="1">
    <citation type="submission" date="2019-01" db="EMBL/GenBank/DDBJ databases">
        <title>Chengkuizengella sp. nov., isolated from deep-sea sediment of East Pacific Ocean.</title>
        <authorList>
            <person name="Yang J."/>
            <person name="Lai Q."/>
            <person name="Shao Z."/>
        </authorList>
    </citation>
    <scope>NUCLEOTIDE SEQUENCE [LARGE SCALE GENOMIC DNA]</scope>
    <source>
        <strain evidence="1 2">YPA3-1-1</strain>
    </source>
</reference>
<dbReference type="NCBIfam" id="TIGR02276">
    <property type="entry name" value="beta_rpt_yvtn"/>
    <property type="match status" value="1"/>
</dbReference>
<keyword evidence="2" id="KW-1185">Reference proteome</keyword>
<evidence type="ECO:0000313" key="2">
    <source>
        <dbReference type="Proteomes" id="UP000448943"/>
    </source>
</evidence>
<dbReference type="OrthoDB" id="2527064at2"/>
<comment type="caution">
    <text evidence="1">The sequence shown here is derived from an EMBL/GenBank/DDBJ whole genome shotgun (WGS) entry which is preliminary data.</text>
</comment>
<sequence>MPKHHKRKFCDPTITLEVPSEINCQGCITGKVTSDGVCPVEGAEVFFSSSLPNSVGFDPNPAITDNNGEYSSMVTVAPPLLGTVITIIASTEVDNIPISDTEFTTVSCELAAETVYVTNALSNNVTAIDGQNNTPITTLPVQTLPQRVIVTPDGEFAYVANAASASVSVIRVSDNTLVGNPITTGGGSVNLVATPDSRFVYVYNVEAKTVSVIAVSDSPSVIKNIDVGEGTGGPIPFKNIAITPDGQFVYVANTPDSTVSVIQTSNNVVINTIPVPNFPLSIASTPDSKFVYIVSSNGEITVIETSNQTIFDTIFNPAPNPQNLAITPNGEFLYVIGNSQFVEAFRISDNTRIASIEISRANFSLDIVISPSSDFVYVIANQNFVTFGSFNVIDVTTNTVMKQVQLGFAPRQMAINTDGSRVYVSNADPDNVEVIQTSNNELIANIPAGGNGAQGIAVTP</sequence>
<dbReference type="Pfam" id="PF10282">
    <property type="entry name" value="Lactonase"/>
    <property type="match status" value="1"/>
</dbReference>
<dbReference type="InterPro" id="IPR019405">
    <property type="entry name" value="Lactonase_7-beta_prop"/>
</dbReference>
<accession>A0A6N9Q5W1</accession>
<dbReference type="InterPro" id="IPR011048">
    <property type="entry name" value="Haem_d1_sf"/>
</dbReference>
<dbReference type="RefSeq" id="WP_160647032.1">
    <property type="nucleotide sequence ID" value="NZ_SIJB01000030.1"/>
</dbReference>
<dbReference type="InterPro" id="IPR015943">
    <property type="entry name" value="WD40/YVTN_repeat-like_dom_sf"/>
</dbReference>
<name>A0A6N9Q5W1_9BACL</name>
<dbReference type="InterPro" id="IPR011964">
    <property type="entry name" value="YVTN_b-propeller_repeat"/>
</dbReference>
<gene>
    <name evidence="1" type="ORF">ERL59_14830</name>
</gene>
<dbReference type="SUPFAM" id="SSF51004">
    <property type="entry name" value="C-terminal (heme d1) domain of cytochrome cd1-nitrite reductase"/>
    <property type="match status" value="1"/>
</dbReference>
<dbReference type="EMBL" id="SIJB01000030">
    <property type="protein sequence ID" value="NBI30222.1"/>
    <property type="molecule type" value="Genomic_DNA"/>
</dbReference>
<dbReference type="PANTHER" id="PTHR47197:SF3">
    <property type="entry name" value="DIHYDRO-HEME D1 DEHYDROGENASE"/>
    <property type="match status" value="1"/>
</dbReference>
<dbReference type="AlphaFoldDB" id="A0A6N9Q5W1"/>
<proteinExistence type="predicted"/>
<protein>
    <recommendedName>
        <fullName evidence="3">40-residue YVTN family beta-propeller repeat-containing protein</fullName>
    </recommendedName>
</protein>
<dbReference type="SUPFAM" id="SSF50974">
    <property type="entry name" value="Nitrous oxide reductase, N-terminal domain"/>
    <property type="match status" value="1"/>
</dbReference>